<dbReference type="AlphaFoldDB" id="A0A845EX64"/>
<comment type="caution">
    <text evidence="4">The sequence shown here is derived from an EMBL/GenBank/DDBJ whole genome shotgun (WGS) entry which is preliminary data.</text>
</comment>
<evidence type="ECO:0000256" key="3">
    <source>
        <dbReference type="SAM" id="Phobius"/>
    </source>
</evidence>
<dbReference type="InterPro" id="IPR045584">
    <property type="entry name" value="Pilin-like"/>
</dbReference>
<name>A0A845EX64_9BACL</name>
<feature type="transmembrane region" description="Helical" evidence="3">
    <location>
        <begin position="12"/>
        <end position="36"/>
    </location>
</feature>
<gene>
    <name evidence="4" type="ORF">GLW07_07135</name>
</gene>
<dbReference type="GO" id="GO:0009986">
    <property type="term" value="C:cell surface"/>
    <property type="evidence" value="ECO:0007669"/>
    <property type="project" value="UniProtKB-SubCell"/>
</dbReference>
<dbReference type="InterPro" id="IPR012902">
    <property type="entry name" value="N_methyl_site"/>
</dbReference>
<keyword evidence="3" id="KW-0472">Membrane</keyword>
<dbReference type="SUPFAM" id="SSF54523">
    <property type="entry name" value="Pili subunits"/>
    <property type="match status" value="1"/>
</dbReference>
<dbReference type="GO" id="GO:0030420">
    <property type="term" value="P:establishment of competence for transformation"/>
    <property type="evidence" value="ECO:0007669"/>
    <property type="project" value="UniProtKB-KW"/>
</dbReference>
<keyword evidence="2" id="KW-0178">Competence</keyword>
<dbReference type="NCBIfam" id="TIGR02532">
    <property type="entry name" value="IV_pilin_GFxxxE"/>
    <property type="match status" value="1"/>
</dbReference>
<evidence type="ECO:0000313" key="4">
    <source>
        <dbReference type="EMBL" id="MYL63126.1"/>
    </source>
</evidence>
<protein>
    <submittedName>
        <fullName evidence="4">Prepilin-type N-terminal cleavage/methylation domain-containing protein</fullName>
    </submittedName>
</protein>
<dbReference type="Gene3D" id="3.30.700.10">
    <property type="entry name" value="Glycoprotein, Type 4 Pilin"/>
    <property type="match status" value="1"/>
</dbReference>
<dbReference type="PIRSF" id="PIRSF021292">
    <property type="entry name" value="Competence_ComGD"/>
    <property type="match status" value="1"/>
</dbReference>
<comment type="subcellular location">
    <subcellularLocation>
        <location evidence="1">Cell surface</location>
    </subcellularLocation>
</comment>
<evidence type="ECO:0000256" key="1">
    <source>
        <dbReference type="ARBA" id="ARBA00004241"/>
    </source>
</evidence>
<dbReference type="RefSeq" id="WP_160918806.1">
    <property type="nucleotide sequence ID" value="NZ_WMEY01000002.1"/>
</dbReference>
<dbReference type="InterPro" id="IPR016785">
    <property type="entry name" value="ComGD"/>
</dbReference>
<organism evidence="4 5">
    <name type="scientific">Guptibacillus hwajinpoensis</name>
    <dbReference type="NCBI Taxonomy" id="208199"/>
    <lineage>
        <taxon>Bacteria</taxon>
        <taxon>Bacillati</taxon>
        <taxon>Bacillota</taxon>
        <taxon>Bacilli</taxon>
        <taxon>Bacillales</taxon>
        <taxon>Guptibacillaceae</taxon>
        <taxon>Guptibacillus</taxon>
    </lineage>
</organism>
<dbReference type="Proteomes" id="UP000447833">
    <property type="component" value="Unassembled WGS sequence"/>
</dbReference>
<dbReference type="EMBL" id="WMEY01000002">
    <property type="protein sequence ID" value="MYL63126.1"/>
    <property type="molecule type" value="Genomic_DNA"/>
</dbReference>
<reference evidence="4 5" key="1">
    <citation type="submission" date="2019-11" db="EMBL/GenBank/DDBJ databases">
        <title>Genome sequences of 17 halophilic strains isolated from different environments.</title>
        <authorList>
            <person name="Furrow R.E."/>
        </authorList>
    </citation>
    <scope>NUCLEOTIDE SEQUENCE [LARGE SCALE GENOMIC DNA]</scope>
    <source>
        <strain evidence="4 5">22506_14_FS</strain>
    </source>
</reference>
<keyword evidence="3" id="KW-1133">Transmembrane helix</keyword>
<evidence type="ECO:0000313" key="5">
    <source>
        <dbReference type="Proteomes" id="UP000447833"/>
    </source>
</evidence>
<dbReference type="Pfam" id="PF07963">
    <property type="entry name" value="N_methyl"/>
    <property type="match status" value="1"/>
</dbReference>
<keyword evidence="3" id="KW-0812">Transmembrane</keyword>
<accession>A0A845EX64</accession>
<sequence length="150" mass="16909">MKRFHYVINSFGYTLIEMMIVLSLLSILLTLVFLHITPTQNASVTKHFLEEIQSDLRYTQELAYVNGSSYRFLISPSKGIYSIQGNASTVVRTNEIPDHITINEGTMGYQIVYGGNGNVQKAGTLYMKAGKEEYKLVVQVGAGRFYIKKL</sequence>
<proteinExistence type="predicted"/>
<evidence type="ECO:0000256" key="2">
    <source>
        <dbReference type="ARBA" id="ARBA00023287"/>
    </source>
</evidence>
<dbReference type="NCBIfam" id="NF040982">
    <property type="entry name" value="ComGD"/>
    <property type="match status" value="1"/>
</dbReference>